<evidence type="ECO:0000259" key="7">
    <source>
        <dbReference type="Pfam" id="PF14322"/>
    </source>
</evidence>
<sequence>MKILNIKRTVLASLGAIILNGATVSCSDIFDKQPLDKVSDQTFWKNEKDAIMAWTACYNHGSGWVSNTFWAPRTMLWLDLMAGFGGEGEGRPDGVTDGSLTSSYWVTNEYWSQTYKTIVTCNNFLDHIDDIDMDTTIKKRMIADVRTLRAYHYFYLATFWGDVPLVTTVLSMEEANSVSRTPVNEVWSFVENELKESALSLPVTLPDSELGKMTQGTAYAILGRVLMGQKKWADAASIYKKIIDSDVYIIEPDFQKLFWEQSEYSKEILLASQYVENDFYHVLPQYLYPQANGGWHSYNPYNELVKRFECIDGETIEESPLYDEDNPYDNRDPRLLYTVMVNGKSSFQGKVFISDPFSDSPDRFGRYAVWTGYCIAKFLDGGFEGNLMNYGGNFTLIRYPEILLSYLEAKMEAGDVITQSLLNETINKVRGRASVNMPAVTETNVDALRNIIRRERTVEFAFEGLHYYDILRWGTASEELNRQFTGMKLTTDPENYTASAVDENGYAICSRRVFTPGKSELWPIPLSEIQLNPNLVQNPGY</sequence>
<dbReference type="InterPro" id="IPR033985">
    <property type="entry name" value="SusD-like_N"/>
</dbReference>
<dbReference type="Pfam" id="PF07980">
    <property type="entry name" value="SusD_RagB"/>
    <property type="match status" value="1"/>
</dbReference>
<comment type="similarity">
    <text evidence="2">Belongs to the SusD family.</text>
</comment>
<gene>
    <name evidence="8" type="ORF">GKD17_02535</name>
</gene>
<evidence type="ECO:0000313" key="8">
    <source>
        <dbReference type="EMBL" id="QJR75335.1"/>
    </source>
</evidence>
<dbReference type="EMBL" id="CP046176">
    <property type="protein sequence ID" value="QJR75335.1"/>
    <property type="molecule type" value="Genomic_DNA"/>
</dbReference>
<evidence type="ECO:0000256" key="2">
    <source>
        <dbReference type="ARBA" id="ARBA00006275"/>
    </source>
</evidence>
<accession>A0A858XIH5</accession>
<dbReference type="InterPro" id="IPR011990">
    <property type="entry name" value="TPR-like_helical_dom_sf"/>
</dbReference>
<feature type="domain" description="RagB/SusD" evidence="6">
    <location>
        <begin position="285"/>
        <end position="541"/>
    </location>
</feature>
<protein>
    <submittedName>
        <fullName evidence="8">RagB/SusD family nutrient uptake outer membrane protein</fullName>
    </submittedName>
</protein>
<dbReference type="InterPro" id="IPR012944">
    <property type="entry name" value="SusD_RagB_dom"/>
</dbReference>
<evidence type="ECO:0000256" key="5">
    <source>
        <dbReference type="ARBA" id="ARBA00023237"/>
    </source>
</evidence>
<feature type="domain" description="SusD-like N-terminal" evidence="7">
    <location>
        <begin position="107"/>
        <end position="225"/>
    </location>
</feature>
<evidence type="ECO:0000259" key="6">
    <source>
        <dbReference type="Pfam" id="PF07980"/>
    </source>
</evidence>
<evidence type="ECO:0000256" key="1">
    <source>
        <dbReference type="ARBA" id="ARBA00004442"/>
    </source>
</evidence>
<comment type="subcellular location">
    <subcellularLocation>
        <location evidence="1">Cell outer membrane</location>
    </subcellularLocation>
</comment>
<dbReference type="Gene3D" id="1.25.40.390">
    <property type="match status" value="1"/>
</dbReference>
<evidence type="ECO:0000313" key="9">
    <source>
        <dbReference type="Proteomes" id="UP000500949"/>
    </source>
</evidence>
<dbReference type="Proteomes" id="UP000500949">
    <property type="component" value="Chromosome"/>
</dbReference>
<organism evidence="8 9">
    <name type="scientific">Phocaeicola dorei</name>
    <dbReference type="NCBI Taxonomy" id="357276"/>
    <lineage>
        <taxon>Bacteria</taxon>
        <taxon>Pseudomonadati</taxon>
        <taxon>Bacteroidota</taxon>
        <taxon>Bacteroidia</taxon>
        <taxon>Bacteroidales</taxon>
        <taxon>Bacteroidaceae</taxon>
        <taxon>Phocaeicola</taxon>
    </lineage>
</organism>
<reference evidence="8 9" key="1">
    <citation type="submission" date="2019-11" db="EMBL/GenBank/DDBJ databases">
        <title>Complete genome sequence of Bacteroides dorei DSM 17855.</title>
        <authorList>
            <person name="Russell J.T."/>
        </authorList>
    </citation>
    <scope>NUCLEOTIDE SEQUENCE [LARGE SCALE GENOMIC DNA]</scope>
    <source>
        <strain evidence="8 9">DSM 17855</strain>
    </source>
</reference>
<dbReference type="GeneID" id="93445553"/>
<keyword evidence="4" id="KW-0472">Membrane</keyword>
<keyword evidence="5" id="KW-0998">Cell outer membrane</keyword>
<proteinExistence type="inferred from homology"/>
<keyword evidence="3" id="KW-0732">Signal</keyword>
<dbReference type="SUPFAM" id="SSF48452">
    <property type="entry name" value="TPR-like"/>
    <property type="match status" value="1"/>
</dbReference>
<dbReference type="RefSeq" id="WP_007836553.1">
    <property type="nucleotide sequence ID" value="NZ_CP046176.1"/>
</dbReference>
<dbReference type="GO" id="GO:0009279">
    <property type="term" value="C:cell outer membrane"/>
    <property type="evidence" value="ECO:0007669"/>
    <property type="project" value="UniProtKB-SubCell"/>
</dbReference>
<dbReference type="AlphaFoldDB" id="A0A858XIH5"/>
<name>A0A858XIH5_9BACT</name>
<dbReference type="Pfam" id="PF14322">
    <property type="entry name" value="SusD-like_3"/>
    <property type="match status" value="1"/>
</dbReference>
<evidence type="ECO:0000256" key="3">
    <source>
        <dbReference type="ARBA" id="ARBA00022729"/>
    </source>
</evidence>
<evidence type="ECO:0000256" key="4">
    <source>
        <dbReference type="ARBA" id="ARBA00023136"/>
    </source>
</evidence>
<dbReference type="PROSITE" id="PS51257">
    <property type="entry name" value="PROKAR_LIPOPROTEIN"/>
    <property type="match status" value="1"/>
</dbReference>